<dbReference type="Pfam" id="PF00496">
    <property type="entry name" value="SBP_bac_5"/>
    <property type="match status" value="1"/>
</dbReference>
<dbReference type="Proteomes" id="UP001628078">
    <property type="component" value="Unassembled WGS sequence"/>
</dbReference>
<dbReference type="Gene3D" id="3.90.76.10">
    <property type="entry name" value="Dipeptide-binding Protein, Domain 1"/>
    <property type="match status" value="1"/>
</dbReference>
<evidence type="ECO:0000256" key="3">
    <source>
        <dbReference type="ARBA" id="ARBA00022448"/>
    </source>
</evidence>
<evidence type="ECO:0000256" key="1">
    <source>
        <dbReference type="ARBA" id="ARBA00004196"/>
    </source>
</evidence>
<evidence type="ECO:0000313" key="9">
    <source>
        <dbReference type="Proteomes" id="UP001628078"/>
    </source>
</evidence>
<name>A0ABQ5JSD8_9LACO</name>
<dbReference type="PROSITE" id="PS51257">
    <property type="entry name" value="PROKAR_LIPOPROTEIN"/>
    <property type="match status" value="1"/>
</dbReference>
<dbReference type="RefSeq" id="WP_407883181.1">
    <property type="nucleotide sequence ID" value="NZ_BQXO01000002.1"/>
</dbReference>
<evidence type="ECO:0000256" key="2">
    <source>
        <dbReference type="ARBA" id="ARBA00005695"/>
    </source>
</evidence>
<gene>
    <name evidence="8" type="primary">oppA_2</name>
    <name evidence="8" type="ORF">JCM31185_10000</name>
</gene>
<evidence type="ECO:0000256" key="5">
    <source>
        <dbReference type="SAM" id="MobiDB-lite"/>
    </source>
</evidence>
<feature type="domain" description="Solute-binding protein family 5" evidence="7">
    <location>
        <begin position="76"/>
        <end position="457"/>
    </location>
</feature>
<dbReference type="InterPro" id="IPR000914">
    <property type="entry name" value="SBP_5_dom"/>
</dbReference>
<feature type="region of interest" description="Disordered" evidence="5">
    <location>
        <begin position="327"/>
        <end position="348"/>
    </location>
</feature>
<dbReference type="PANTHER" id="PTHR30290">
    <property type="entry name" value="PERIPLASMIC BINDING COMPONENT OF ABC TRANSPORTER"/>
    <property type="match status" value="1"/>
</dbReference>
<dbReference type="InterPro" id="IPR039424">
    <property type="entry name" value="SBP_5"/>
</dbReference>
<protein>
    <submittedName>
        <fullName evidence="8">Peptide ABC transporter substrate-binding protein</fullName>
    </submittedName>
</protein>
<evidence type="ECO:0000313" key="8">
    <source>
        <dbReference type="EMBL" id="GKT05712.1"/>
    </source>
</evidence>
<keyword evidence="9" id="KW-1185">Reference proteome</keyword>
<dbReference type="EMBL" id="BQXO01000002">
    <property type="protein sequence ID" value="GKT05712.1"/>
    <property type="molecule type" value="Genomic_DNA"/>
</dbReference>
<comment type="similarity">
    <text evidence="2">Belongs to the bacterial solute-binding protein 5 family.</text>
</comment>
<comment type="caution">
    <text evidence="8">The sequence shown here is derived from an EMBL/GenBank/DDBJ whole genome shotgun (WGS) entry which is preliminary data.</text>
</comment>
<evidence type="ECO:0000256" key="6">
    <source>
        <dbReference type="SAM" id="SignalP"/>
    </source>
</evidence>
<comment type="subcellular location">
    <subcellularLocation>
        <location evidence="1">Cell envelope</location>
    </subcellularLocation>
</comment>
<evidence type="ECO:0000256" key="4">
    <source>
        <dbReference type="ARBA" id="ARBA00022729"/>
    </source>
</evidence>
<reference evidence="8 9" key="1">
    <citation type="submission" date="2022-03" db="EMBL/GenBank/DDBJ databases">
        <title>Draft genome sequence of Furfurilactobacillus curtus JCM 31185.</title>
        <authorList>
            <person name="Suzuki S."/>
            <person name="Endo A."/>
            <person name="Kajikawa A."/>
        </authorList>
    </citation>
    <scope>NUCLEOTIDE SEQUENCE [LARGE SCALE GENOMIC DNA]</scope>
    <source>
        <strain evidence="8 9">JCM 31185</strain>
    </source>
</reference>
<feature type="chain" id="PRO_5046696891" evidence="6">
    <location>
        <begin position="22"/>
        <end position="545"/>
    </location>
</feature>
<dbReference type="Gene3D" id="3.40.190.10">
    <property type="entry name" value="Periplasmic binding protein-like II"/>
    <property type="match status" value="1"/>
</dbReference>
<organism evidence="8 9">
    <name type="scientific">Furfurilactobacillus curtus</name>
    <dbReference type="NCBI Taxonomy" id="1746200"/>
    <lineage>
        <taxon>Bacteria</taxon>
        <taxon>Bacillati</taxon>
        <taxon>Bacillota</taxon>
        <taxon>Bacilli</taxon>
        <taxon>Lactobacillales</taxon>
        <taxon>Lactobacillaceae</taxon>
        <taxon>Furfurilactobacillus</taxon>
    </lineage>
</organism>
<dbReference type="InterPro" id="IPR030678">
    <property type="entry name" value="Peptide/Ni-bd"/>
</dbReference>
<dbReference type="PIRSF" id="PIRSF002741">
    <property type="entry name" value="MppA"/>
    <property type="match status" value="1"/>
</dbReference>
<accession>A0ABQ5JSD8</accession>
<dbReference type="SUPFAM" id="SSF53850">
    <property type="entry name" value="Periplasmic binding protein-like II"/>
    <property type="match status" value="1"/>
</dbReference>
<dbReference type="CDD" id="cd08504">
    <property type="entry name" value="PBP2_OppA"/>
    <property type="match status" value="1"/>
</dbReference>
<dbReference type="PANTHER" id="PTHR30290:SF10">
    <property type="entry name" value="PERIPLASMIC OLIGOPEPTIDE-BINDING PROTEIN-RELATED"/>
    <property type="match status" value="1"/>
</dbReference>
<proteinExistence type="inferred from homology"/>
<keyword evidence="4 6" id="KW-0732">Signal</keyword>
<sequence length="545" mass="60202">MRVGKILALGAAATLSVFTLAACGNSQGASGHKGQLNLMLPAEMPTLDPSIATDNESLTALSNTQEGIYRLGKNSKPENALATKTTVSKDGLHWTFNLRHGVKWSNGDTVTAQNFVDSWRRTNNPKTGSQYAYLFEGVKNADAVQKGKAKLSSLGIKADGKYKLSVTLSKPIPYFKLLLGFPVFFPQDQKAIDKYGKKYGQTSATQVYNGPFKVSGYKGTNSKWSWVKNNTYWDKKHVKLDKINFQVVKESNTALNLYNSKKVDMTQLTGDQVAQYKNNKNYIYRPGSSAAYVELNEDKVPAFKNQKIRAALSYAISRTQLTNNVLQDGSKPAKTFTPPKLAKDPSTGEDFASEAEVKGALTQNLTKAKELLKEGEQEAGITDLHFSLMADDTDTGKKNAEFLQTEFEKLPGVKVDVNNVPYKTRLTRSADHNFQSVVTLWGADYNDPYTFALFTSDGTYNDGLWKNATYDQNVADSAGKNALNKEARFKNLVTADQTLVKDYGVLPLYTGSFSGSGPFLQRPYVKGIIYNSAGINWNYKEAYVK</sequence>
<dbReference type="Gene3D" id="3.10.105.10">
    <property type="entry name" value="Dipeptide-binding Protein, Domain 3"/>
    <property type="match status" value="1"/>
</dbReference>
<evidence type="ECO:0000259" key="7">
    <source>
        <dbReference type="Pfam" id="PF00496"/>
    </source>
</evidence>
<keyword evidence="3" id="KW-0813">Transport</keyword>
<feature type="signal peptide" evidence="6">
    <location>
        <begin position="1"/>
        <end position="21"/>
    </location>
</feature>